<dbReference type="Pfam" id="PF07730">
    <property type="entry name" value="HisKA_3"/>
    <property type="match status" value="1"/>
</dbReference>
<dbReference type="RefSeq" id="WP_096579069.1">
    <property type="nucleotide sequence ID" value="NZ_CAWNJS010000001.1"/>
</dbReference>
<feature type="domain" description="Histidine kinase" evidence="9">
    <location>
        <begin position="142"/>
        <end position="229"/>
    </location>
</feature>
<keyword evidence="4" id="KW-0808">Transferase</keyword>
<protein>
    <recommendedName>
        <fullName evidence="2">histidine kinase</fullName>
        <ecNumber evidence="2">2.7.13.3</ecNumber>
    </recommendedName>
</protein>
<dbReference type="PANTHER" id="PTHR24421:SF10">
    <property type="entry name" value="NITRATE_NITRITE SENSOR PROTEIN NARQ"/>
    <property type="match status" value="1"/>
</dbReference>
<dbReference type="GO" id="GO:0016020">
    <property type="term" value="C:membrane"/>
    <property type="evidence" value="ECO:0007669"/>
    <property type="project" value="InterPro"/>
</dbReference>
<evidence type="ECO:0000256" key="7">
    <source>
        <dbReference type="ARBA" id="ARBA00022840"/>
    </source>
</evidence>
<dbReference type="AlphaFoldDB" id="A0A1Z4N3L8"/>
<keyword evidence="11" id="KW-1185">Reference proteome</keyword>
<dbReference type="InterPro" id="IPR036890">
    <property type="entry name" value="HATPase_C_sf"/>
</dbReference>
<evidence type="ECO:0000313" key="11">
    <source>
        <dbReference type="Proteomes" id="UP000218785"/>
    </source>
</evidence>
<evidence type="ECO:0000256" key="4">
    <source>
        <dbReference type="ARBA" id="ARBA00022679"/>
    </source>
</evidence>
<gene>
    <name evidence="10" type="ORF">NIES37_42850</name>
</gene>
<dbReference type="EMBL" id="AP018248">
    <property type="protein sequence ID" value="BAZ00296.1"/>
    <property type="molecule type" value="Genomic_DNA"/>
</dbReference>
<dbReference type="Pfam" id="PF02518">
    <property type="entry name" value="HATPase_c"/>
    <property type="match status" value="1"/>
</dbReference>
<keyword evidence="3" id="KW-0597">Phosphoprotein</keyword>
<keyword evidence="5" id="KW-0547">Nucleotide-binding</keyword>
<dbReference type="PANTHER" id="PTHR24421">
    <property type="entry name" value="NITRATE/NITRITE SENSOR PROTEIN NARX-RELATED"/>
    <property type="match status" value="1"/>
</dbReference>
<evidence type="ECO:0000256" key="3">
    <source>
        <dbReference type="ARBA" id="ARBA00022553"/>
    </source>
</evidence>
<dbReference type="InterPro" id="IPR050482">
    <property type="entry name" value="Sensor_HK_TwoCompSys"/>
</dbReference>
<keyword evidence="7" id="KW-0067">ATP-binding</keyword>
<dbReference type="Proteomes" id="UP000218785">
    <property type="component" value="Chromosome"/>
</dbReference>
<keyword evidence="6 10" id="KW-0418">Kinase</keyword>
<evidence type="ECO:0000256" key="2">
    <source>
        <dbReference type="ARBA" id="ARBA00012438"/>
    </source>
</evidence>
<reference evidence="10 11" key="1">
    <citation type="submission" date="2017-06" db="EMBL/GenBank/DDBJ databases">
        <title>Genome sequencing of cyanobaciteial culture collection at National Institute for Environmental Studies (NIES).</title>
        <authorList>
            <person name="Hirose Y."/>
            <person name="Shimura Y."/>
            <person name="Fujisawa T."/>
            <person name="Nakamura Y."/>
            <person name="Kawachi M."/>
        </authorList>
    </citation>
    <scope>NUCLEOTIDE SEQUENCE [LARGE SCALE GENOMIC DNA]</scope>
    <source>
        <strain evidence="10 11">NIES-37</strain>
    </source>
</reference>
<dbReference type="PROSITE" id="PS50109">
    <property type="entry name" value="HIS_KIN"/>
    <property type="match status" value="1"/>
</dbReference>
<sequence length="312" mass="35040">MLEDLYTPEQLSQMHQQLWQCVLEFANLSAAQERNRIARELHDSLGHALTALNIQLQTASKLCKPDPNQAQEFLDEAHKLVAIATQEVRQSVKALRSDPLAGKSLETLIESLVRDFHQTTGIVPEVEMNLAIALLPQFTAPLYRIIQEALNNIRKYAQATAVQIHLSTTANGVYLTIQDNGRGFDAQKVANGYGLRGMQERIAVLQGHFQLVSQPGAGCCITVEIPMQIYNIHDITNNLGAIRELPQLPQMPHQLDEIPEIPQIPQIQEISNISLIPEISIPQEPKPILQYQQVTIGEWQPLNLHEWLDDRG</sequence>
<dbReference type="GO" id="GO:0005524">
    <property type="term" value="F:ATP binding"/>
    <property type="evidence" value="ECO:0007669"/>
    <property type="project" value="UniProtKB-KW"/>
</dbReference>
<dbReference type="CDD" id="cd16917">
    <property type="entry name" value="HATPase_UhpB-NarQ-NarX-like"/>
    <property type="match status" value="1"/>
</dbReference>
<dbReference type="SUPFAM" id="SSF55874">
    <property type="entry name" value="ATPase domain of HSP90 chaperone/DNA topoisomerase II/histidine kinase"/>
    <property type="match status" value="1"/>
</dbReference>
<evidence type="ECO:0000256" key="1">
    <source>
        <dbReference type="ARBA" id="ARBA00000085"/>
    </source>
</evidence>
<dbReference type="Gene3D" id="1.20.5.1930">
    <property type="match status" value="1"/>
</dbReference>
<evidence type="ECO:0000256" key="5">
    <source>
        <dbReference type="ARBA" id="ARBA00022741"/>
    </source>
</evidence>
<dbReference type="Gene3D" id="3.30.565.10">
    <property type="entry name" value="Histidine kinase-like ATPase, C-terminal domain"/>
    <property type="match status" value="1"/>
</dbReference>
<evidence type="ECO:0000256" key="8">
    <source>
        <dbReference type="ARBA" id="ARBA00023012"/>
    </source>
</evidence>
<name>A0A1Z4N3L8_9CYAN</name>
<dbReference type="GO" id="GO:0000155">
    <property type="term" value="F:phosphorelay sensor kinase activity"/>
    <property type="evidence" value="ECO:0007669"/>
    <property type="project" value="InterPro"/>
</dbReference>
<evidence type="ECO:0000259" key="9">
    <source>
        <dbReference type="PROSITE" id="PS50109"/>
    </source>
</evidence>
<evidence type="ECO:0000313" key="10">
    <source>
        <dbReference type="EMBL" id="BAZ00296.1"/>
    </source>
</evidence>
<dbReference type="KEGG" id="ttq:NIES37_42850"/>
<evidence type="ECO:0000256" key="6">
    <source>
        <dbReference type="ARBA" id="ARBA00022777"/>
    </source>
</evidence>
<proteinExistence type="predicted"/>
<dbReference type="GO" id="GO:0046983">
    <property type="term" value="F:protein dimerization activity"/>
    <property type="evidence" value="ECO:0007669"/>
    <property type="project" value="InterPro"/>
</dbReference>
<dbReference type="EC" id="2.7.13.3" evidence="2"/>
<comment type="catalytic activity">
    <reaction evidence="1">
        <text>ATP + protein L-histidine = ADP + protein N-phospho-L-histidine.</text>
        <dbReference type="EC" id="2.7.13.3"/>
    </reaction>
</comment>
<accession>A0A1Z4N3L8</accession>
<dbReference type="InterPro" id="IPR005467">
    <property type="entry name" value="His_kinase_dom"/>
</dbReference>
<dbReference type="InterPro" id="IPR011712">
    <property type="entry name" value="Sig_transdc_His_kin_sub3_dim/P"/>
</dbReference>
<organism evidence="10 11">
    <name type="scientific">Tolypothrix tenuis PCC 7101</name>
    <dbReference type="NCBI Taxonomy" id="231146"/>
    <lineage>
        <taxon>Bacteria</taxon>
        <taxon>Bacillati</taxon>
        <taxon>Cyanobacteriota</taxon>
        <taxon>Cyanophyceae</taxon>
        <taxon>Nostocales</taxon>
        <taxon>Tolypothrichaceae</taxon>
        <taxon>Tolypothrix</taxon>
    </lineage>
</organism>
<keyword evidence="8" id="KW-0902">Two-component regulatory system</keyword>
<dbReference type="InterPro" id="IPR003594">
    <property type="entry name" value="HATPase_dom"/>
</dbReference>
<dbReference type="SMART" id="SM00387">
    <property type="entry name" value="HATPase_c"/>
    <property type="match status" value="1"/>
</dbReference>